<dbReference type="EMBL" id="CP097635">
    <property type="protein sequence ID" value="URI06548.1"/>
    <property type="molecule type" value="Genomic_DNA"/>
</dbReference>
<sequence length="225" mass="24495">MNVQALPASPLRRQFAGLLLCATVAAAWPLASRAAPLDDGLLQLQREWEVIQYQSPPPAREKQFESLAAKAHQFSESHPNASEPLVWEGIIVSSWAGAKGGLGALNLAKQAKALYEKAIQIDGNALDGSAYNSLGVLYYKVPGWPLGFGDKAKAGELLQKALAINPNGIDPNYFYADYLVETQQPDKAVPYLEKALQAPPRPGRQIADSGRREEVRQLLAKVKPR</sequence>
<evidence type="ECO:0000313" key="3">
    <source>
        <dbReference type="Proteomes" id="UP001056201"/>
    </source>
</evidence>
<dbReference type="RefSeq" id="WP_250194810.1">
    <property type="nucleotide sequence ID" value="NZ_CP097635.1"/>
</dbReference>
<proteinExistence type="predicted"/>
<feature type="chain" id="PRO_5046525463" description="Tetratricopeptide repeat protein" evidence="1">
    <location>
        <begin position="35"/>
        <end position="225"/>
    </location>
</feature>
<accession>A0ABY4RZX2</accession>
<gene>
    <name evidence="2" type="ORF">MW290_11610</name>
</gene>
<dbReference type="SUPFAM" id="SSF48452">
    <property type="entry name" value="TPR-like"/>
    <property type="match status" value="1"/>
</dbReference>
<dbReference type="Gene3D" id="1.25.40.10">
    <property type="entry name" value="Tetratricopeptide repeat domain"/>
    <property type="match status" value="1"/>
</dbReference>
<reference evidence="2" key="1">
    <citation type="submission" date="2022-05" db="EMBL/GenBank/DDBJ databases">
        <title>An RpoN-dependent PEP-CTERM gene is involved in floc formation of an Aquincola tertiaricarbonis strain.</title>
        <authorList>
            <person name="Qiu D."/>
            <person name="Xia M."/>
        </authorList>
    </citation>
    <scope>NUCLEOTIDE SEQUENCE</scope>
    <source>
        <strain evidence="2">RN12</strain>
    </source>
</reference>
<organism evidence="2 3">
    <name type="scientific">Aquincola tertiaricarbonis</name>
    <dbReference type="NCBI Taxonomy" id="391953"/>
    <lineage>
        <taxon>Bacteria</taxon>
        <taxon>Pseudomonadati</taxon>
        <taxon>Pseudomonadota</taxon>
        <taxon>Betaproteobacteria</taxon>
        <taxon>Burkholderiales</taxon>
        <taxon>Sphaerotilaceae</taxon>
        <taxon>Aquincola</taxon>
    </lineage>
</organism>
<dbReference type="Pfam" id="PF13181">
    <property type="entry name" value="TPR_8"/>
    <property type="match status" value="1"/>
</dbReference>
<dbReference type="InterPro" id="IPR011990">
    <property type="entry name" value="TPR-like_helical_dom_sf"/>
</dbReference>
<keyword evidence="1" id="KW-0732">Signal</keyword>
<dbReference type="InterPro" id="IPR019734">
    <property type="entry name" value="TPR_rpt"/>
</dbReference>
<keyword evidence="3" id="KW-1185">Reference proteome</keyword>
<protein>
    <recommendedName>
        <fullName evidence="4">Tetratricopeptide repeat protein</fullName>
    </recommendedName>
</protein>
<dbReference type="Proteomes" id="UP001056201">
    <property type="component" value="Chromosome 1"/>
</dbReference>
<evidence type="ECO:0000313" key="2">
    <source>
        <dbReference type="EMBL" id="URI06548.1"/>
    </source>
</evidence>
<name>A0ABY4RZX2_AQUTE</name>
<feature type="signal peptide" evidence="1">
    <location>
        <begin position="1"/>
        <end position="34"/>
    </location>
</feature>
<evidence type="ECO:0008006" key="4">
    <source>
        <dbReference type="Google" id="ProtNLM"/>
    </source>
</evidence>
<evidence type="ECO:0000256" key="1">
    <source>
        <dbReference type="SAM" id="SignalP"/>
    </source>
</evidence>